<dbReference type="GO" id="GO:0015627">
    <property type="term" value="C:type II protein secretion system complex"/>
    <property type="evidence" value="ECO:0007669"/>
    <property type="project" value="InterPro"/>
</dbReference>
<organism evidence="10">
    <name type="scientific">mine drainage metagenome</name>
    <dbReference type="NCBI Taxonomy" id="410659"/>
    <lineage>
        <taxon>unclassified sequences</taxon>
        <taxon>metagenomes</taxon>
        <taxon>ecological metagenomes</taxon>
    </lineage>
</organism>
<dbReference type="GO" id="GO:0015628">
    <property type="term" value="P:protein secretion by the type II secretion system"/>
    <property type="evidence" value="ECO:0007669"/>
    <property type="project" value="InterPro"/>
</dbReference>
<evidence type="ECO:0000256" key="2">
    <source>
        <dbReference type="ARBA" id="ARBA00022475"/>
    </source>
</evidence>
<name>E6QW19_9ZZZZ</name>
<dbReference type="GO" id="GO:0005886">
    <property type="term" value="C:plasma membrane"/>
    <property type="evidence" value="ECO:0007669"/>
    <property type="project" value="UniProtKB-SubCell"/>
</dbReference>
<evidence type="ECO:0000256" key="7">
    <source>
        <dbReference type="ARBA" id="ARBA00023136"/>
    </source>
</evidence>
<dbReference type="NCBIfam" id="TIGR02532">
    <property type="entry name" value="IV_pilin_GFxxxE"/>
    <property type="match status" value="1"/>
</dbReference>
<keyword evidence="5 8" id="KW-0812">Transmembrane</keyword>
<keyword evidence="3" id="KW-0488">Methylation</keyword>
<evidence type="ECO:0000256" key="5">
    <source>
        <dbReference type="ARBA" id="ARBA00022692"/>
    </source>
</evidence>
<protein>
    <submittedName>
        <fullName evidence="10">Putative Type II secretory pathway, pseudopilin PulG</fullName>
    </submittedName>
</protein>
<sequence length="192" mass="19923">MVAEQHLLDNEKRGCVLIRQQGVTLIETLIAIVISGLLLAMGVSRYQSFIQNGQVRTAAESVLNGLQLARGTAASKNTQVSFTLNGNDWSVDVVANPVYGIAASNVQSRVGAETKMAVIAASQNPVIFDSSGRLTPVPAANITYTITNPTAGACAVAGANGGIRCMNVVVQAGGLIRMCDPALLLANNPQGC</sequence>
<comment type="caution">
    <text evidence="10">The sequence shown here is derived from an EMBL/GenBank/DDBJ whole genome shotgun (WGS) entry which is preliminary data.</text>
</comment>
<dbReference type="PROSITE" id="PS00409">
    <property type="entry name" value="PROKAR_NTER_METHYL"/>
    <property type="match status" value="1"/>
</dbReference>
<feature type="domain" description="General secretion pathway GspH" evidence="9">
    <location>
        <begin position="58"/>
        <end position="173"/>
    </location>
</feature>
<keyword evidence="2" id="KW-1003">Cell membrane</keyword>
<evidence type="ECO:0000256" key="4">
    <source>
        <dbReference type="ARBA" id="ARBA00022519"/>
    </source>
</evidence>
<accession>E6QW19</accession>
<evidence type="ECO:0000256" key="8">
    <source>
        <dbReference type="SAM" id="Phobius"/>
    </source>
</evidence>
<evidence type="ECO:0000313" key="10">
    <source>
        <dbReference type="EMBL" id="CBI11442.1"/>
    </source>
</evidence>
<dbReference type="Gene3D" id="3.55.40.10">
    <property type="entry name" value="minor pseudopilin epsh domain"/>
    <property type="match status" value="1"/>
</dbReference>
<proteinExistence type="predicted"/>
<dbReference type="InterPro" id="IPR045584">
    <property type="entry name" value="Pilin-like"/>
</dbReference>
<dbReference type="SUPFAM" id="SSF54523">
    <property type="entry name" value="Pili subunits"/>
    <property type="match status" value="1"/>
</dbReference>
<dbReference type="InterPro" id="IPR012902">
    <property type="entry name" value="N_methyl_site"/>
</dbReference>
<feature type="transmembrane region" description="Helical" evidence="8">
    <location>
        <begin position="22"/>
        <end position="43"/>
    </location>
</feature>
<evidence type="ECO:0000256" key="6">
    <source>
        <dbReference type="ARBA" id="ARBA00022989"/>
    </source>
</evidence>
<evidence type="ECO:0000256" key="1">
    <source>
        <dbReference type="ARBA" id="ARBA00004377"/>
    </source>
</evidence>
<keyword evidence="4" id="KW-0997">Cell inner membrane</keyword>
<evidence type="ECO:0000259" key="9">
    <source>
        <dbReference type="Pfam" id="PF12019"/>
    </source>
</evidence>
<evidence type="ECO:0000256" key="3">
    <source>
        <dbReference type="ARBA" id="ARBA00022481"/>
    </source>
</evidence>
<dbReference type="Pfam" id="PF12019">
    <property type="entry name" value="GspH"/>
    <property type="match status" value="1"/>
</dbReference>
<keyword evidence="6 8" id="KW-1133">Transmembrane helix</keyword>
<gene>
    <name evidence="10" type="ORF">CARN7_2271</name>
</gene>
<dbReference type="AlphaFoldDB" id="E6QW19"/>
<dbReference type="InterPro" id="IPR022346">
    <property type="entry name" value="T2SS_GspH"/>
</dbReference>
<reference evidence="10" key="1">
    <citation type="submission" date="2009-10" db="EMBL/GenBank/DDBJ databases">
        <title>Diversity of trophic interactions inside an arsenic-rich microbial ecosystem.</title>
        <authorList>
            <person name="Bertin P.N."/>
            <person name="Heinrich-Salmeron A."/>
            <person name="Pelletier E."/>
            <person name="Goulhen-Chollet F."/>
            <person name="Arsene-Ploetze F."/>
            <person name="Gallien S."/>
            <person name="Calteau A."/>
            <person name="Vallenet D."/>
            <person name="Casiot C."/>
            <person name="Chane-Woon-Ming B."/>
            <person name="Giloteaux L."/>
            <person name="Barakat M."/>
            <person name="Bonnefoy V."/>
            <person name="Bruneel O."/>
            <person name="Chandler M."/>
            <person name="Cleiss J."/>
            <person name="Duran R."/>
            <person name="Elbaz-Poulichet F."/>
            <person name="Fonknechten N."/>
            <person name="Lauga B."/>
            <person name="Mornico D."/>
            <person name="Ortet P."/>
            <person name="Schaeffer C."/>
            <person name="Siguier P."/>
            <person name="Alexander Thil Smith A."/>
            <person name="Van Dorsselaer A."/>
            <person name="Weissenbach J."/>
            <person name="Medigue C."/>
            <person name="Le Paslier D."/>
        </authorList>
    </citation>
    <scope>NUCLEOTIDE SEQUENCE</scope>
</reference>
<keyword evidence="7 8" id="KW-0472">Membrane</keyword>
<dbReference type="Pfam" id="PF07963">
    <property type="entry name" value="N_methyl"/>
    <property type="match status" value="1"/>
</dbReference>
<comment type="subcellular location">
    <subcellularLocation>
        <location evidence="1">Cell inner membrane</location>
        <topology evidence="1">Single-pass membrane protein</topology>
    </subcellularLocation>
</comment>
<dbReference type="EMBL" id="CABR01000144">
    <property type="protein sequence ID" value="CBI11442.1"/>
    <property type="molecule type" value="Genomic_DNA"/>
</dbReference>